<name>A0ABQ2JMX4_9ACTN</name>
<dbReference type="SUPFAM" id="SSF55469">
    <property type="entry name" value="FMN-dependent nitroreductase-like"/>
    <property type="match status" value="1"/>
</dbReference>
<reference evidence="3" key="1">
    <citation type="journal article" date="2019" name="Int. J. Syst. Evol. Microbiol.">
        <title>The Global Catalogue of Microorganisms (GCM) 10K type strain sequencing project: providing services to taxonomists for standard genome sequencing and annotation.</title>
        <authorList>
            <consortium name="The Broad Institute Genomics Platform"/>
            <consortium name="The Broad Institute Genome Sequencing Center for Infectious Disease"/>
            <person name="Wu L."/>
            <person name="Ma J."/>
        </authorList>
    </citation>
    <scope>NUCLEOTIDE SEQUENCE [LARGE SCALE GENOMIC DNA]</scope>
    <source>
        <strain evidence="3">CGMCC 4.7323</strain>
    </source>
</reference>
<comment type="caution">
    <text evidence="2">The sequence shown here is derived from an EMBL/GenBank/DDBJ whole genome shotgun (WGS) entry which is preliminary data.</text>
</comment>
<gene>
    <name evidence="2" type="ORF">GCM10012285_37360</name>
</gene>
<proteinExistence type="predicted"/>
<organism evidence="2 3">
    <name type="scientific">Streptomyces kronopolitis</name>
    <dbReference type="NCBI Taxonomy" id="1612435"/>
    <lineage>
        <taxon>Bacteria</taxon>
        <taxon>Bacillati</taxon>
        <taxon>Actinomycetota</taxon>
        <taxon>Actinomycetes</taxon>
        <taxon>Kitasatosporales</taxon>
        <taxon>Streptomycetaceae</taxon>
        <taxon>Streptomyces</taxon>
    </lineage>
</organism>
<feature type="domain" description="Nitroreductase" evidence="1">
    <location>
        <begin position="3"/>
        <end position="55"/>
    </location>
</feature>
<keyword evidence="3" id="KW-1185">Reference proteome</keyword>
<sequence>MRLDTGAYLQTLLLAMTAYGVVSCPQGLLSFYADTVRDELRVDEGKLLVGISFGYADENAPVNQVATDRAALEATTTFHS</sequence>
<dbReference type="Gene3D" id="3.40.109.10">
    <property type="entry name" value="NADH Oxidase"/>
    <property type="match status" value="1"/>
</dbReference>
<accession>A0ABQ2JMX4</accession>
<evidence type="ECO:0000313" key="2">
    <source>
        <dbReference type="EMBL" id="GGN49336.1"/>
    </source>
</evidence>
<dbReference type="Proteomes" id="UP000600080">
    <property type="component" value="Unassembled WGS sequence"/>
</dbReference>
<dbReference type="InterPro" id="IPR029479">
    <property type="entry name" value="Nitroreductase"/>
</dbReference>
<dbReference type="InterPro" id="IPR000415">
    <property type="entry name" value="Nitroreductase-like"/>
</dbReference>
<evidence type="ECO:0000313" key="3">
    <source>
        <dbReference type="Proteomes" id="UP000600080"/>
    </source>
</evidence>
<dbReference type="Pfam" id="PF00881">
    <property type="entry name" value="Nitroreductase"/>
    <property type="match status" value="1"/>
</dbReference>
<evidence type="ECO:0000259" key="1">
    <source>
        <dbReference type="Pfam" id="PF00881"/>
    </source>
</evidence>
<dbReference type="PROSITE" id="PS51257">
    <property type="entry name" value="PROKAR_LIPOPROTEIN"/>
    <property type="match status" value="1"/>
</dbReference>
<protein>
    <recommendedName>
        <fullName evidence="1">Nitroreductase domain-containing protein</fullName>
    </recommendedName>
</protein>
<dbReference type="EMBL" id="BMND01000015">
    <property type="protein sequence ID" value="GGN49336.1"/>
    <property type="molecule type" value="Genomic_DNA"/>
</dbReference>